<protein>
    <submittedName>
        <fullName evidence="1">Uncharacterized protein</fullName>
    </submittedName>
</protein>
<evidence type="ECO:0000313" key="2">
    <source>
        <dbReference type="Proteomes" id="UP000000600"/>
    </source>
</evidence>
<dbReference type="EMBL" id="CT868019">
    <property type="protein sequence ID" value="CAK62585.1"/>
    <property type="molecule type" value="Genomic_DNA"/>
</dbReference>
<dbReference type="PANTHER" id="PTHR33706:SF1">
    <property type="entry name" value="TPR REPEAT PROTEIN"/>
    <property type="match status" value="1"/>
</dbReference>
<keyword evidence="2" id="KW-1185">Reference proteome</keyword>
<dbReference type="SUPFAM" id="SSF82185">
    <property type="entry name" value="Histone H3 K4-specific methyltransferase SET7/9 N-terminal domain"/>
    <property type="match status" value="1"/>
</dbReference>
<evidence type="ECO:0000313" key="1">
    <source>
        <dbReference type="EMBL" id="CAK62585.1"/>
    </source>
</evidence>
<dbReference type="OMA" id="YCCQVIY"/>
<proteinExistence type="predicted"/>
<dbReference type="KEGG" id="ptm:GSPATT00005831001"/>
<name>A0BVL8_PARTE</name>
<dbReference type="GeneID" id="5015767"/>
<dbReference type="Gene3D" id="2.20.110.10">
    <property type="entry name" value="Histone H3 K4-specific methyltransferase SET7/9 N-terminal domain"/>
    <property type="match status" value="1"/>
</dbReference>
<dbReference type="OrthoDB" id="309239at2759"/>
<accession>A0BVL8</accession>
<dbReference type="RefSeq" id="XP_001429983.1">
    <property type="nucleotide sequence ID" value="XM_001429946.1"/>
</dbReference>
<dbReference type="AlphaFoldDB" id="A0BVL8"/>
<dbReference type="HOGENOM" id="CLU_800377_0_0_1"/>
<dbReference type="Proteomes" id="UP000000600">
    <property type="component" value="Unassembled WGS sequence"/>
</dbReference>
<dbReference type="PANTHER" id="PTHR33706">
    <property type="entry name" value="MORN VARIANT REPEAT PROTEIN"/>
    <property type="match status" value="1"/>
</dbReference>
<gene>
    <name evidence="1" type="ORF">GSPATT00005831001</name>
</gene>
<dbReference type="InParanoid" id="A0BVL8"/>
<sequence>MTGVQIKYMILQEDKGFILIIGNLKKQLFKQNSQVIQNLSTINLEIYQGYREKIIDQKNKPIIMKNLEQIKHLKWEGEFGINNIQTGKWTAFWKGKQLDVGGYYNENGLKIGNWIELFENYWDFSPVTYVGEYQVGYKQGKWDTFYEKQKMQSFTNRLNLEEVVVIRMVIKLVYGLIYTKIIIGDYAQHIISSCKVTLTGEYQNNYKIGRWDTMFQNKIIGSTDYDQNGLKNGIGIEVDENFYYCCQVIYRGEYKNNIKVGRWDTIFLENNTIIGGGNYDIKGLKEGLWVDLHDGFNIYYKYIQTGTYQNGIRQGQFIESQLS</sequence>
<organism evidence="1 2">
    <name type="scientific">Paramecium tetraurelia</name>
    <dbReference type="NCBI Taxonomy" id="5888"/>
    <lineage>
        <taxon>Eukaryota</taxon>
        <taxon>Sar</taxon>
        <taxon>Alveolata</taxon>
        <taxon>Ciliophora</taxon>
        <taxon>Intramacronucleata</taxon>
        <taxon>Oligohymenophorea</taxon>
        <taxon>Peniculida</taxon>
        <taxon>Parameciidae</taxon>
        <taxon>Paramecium</taxon>
    </lineage>
</organism>
<reference evidence="1 2" key="1">
    <citation type="journal article" date="2006" name="Nature">
        <title>Global trends of whole-genome duplications revealed by the ciliate Paramecium tetraurelia.</title>
        <authorList>
            <consortium name="Genoscope"/>
            <person name="Aury J.-M."/>
            <person name="Jaillon O."/>
            <person name="Duret L."/>
            <person name="Noel B."/>
            <person name="Jubin C."/>
            <person name="Porcel B.M."/>
            <person name="Segurens B."/>
            <person name="Daubin V."/>
            <person name="Anthouard V."/>
            <person name="Aiach N."/>
            <person name="Arnaiz O."/>
            <person name="Billaut A."/>
            <person name="Beisson J."/>
            <person name="Blanc I."/>
            <person name="Bouhouche K."/>
            <person name="Camara F."/>
            <person name="Duharcourt S."/>
            <person name="Guigo R."/>
            <person name="Gogendeau D."/>
            <person name="Katinka M."/>
            <person name="Keller A.-M."/>
            <person name="Kissmehl R."/>
            <person name="Klotz C."/>
            <person name="Koll F."/>
            <person name="Le Moue A."/>
            <person name="Lepere C."/>
            <person name="Malinsky S."/>
            <person name="Nowacki M."/>
            <person name="Nowak J.K."/>
            <person name="Plattner H."/>
            <person name="Poulain J."/>
            <person name="Ruiz F."/>
            <person name="Serrano V."/>
            <person name="Zagulski M."/>
            <person name="Dessen P."/>
            <person name="Betermier M."/>
            <person name="Weissenbach J."/>
            <person name="Scarpelli C."/>
            <person name="Schachter V."/>
            <person name="Sperling L."/>
            <person name="Meyer E."/>
            <person name="Cohen J."/>
            <person name="Wincker P."/>
        </authorList>
    </citation>
    <scope>NUCLEOTIDE SEQUENCE [LARGE SCALE GENOMIC DNA]</scope>
    <source>
        <strain evidence="1 2">Stock d4-2</strain>
    </source>
</reference>